<dbReference type="EMBL" id="AGWJ02000035">
    <property type="protein sequence ID" value="EHO77219.1"/>
    <property type="molecule type" value="Genomic_DNA"/>
</dbReference>
<dbReference type="Proteomes" id="UP000003233">
    <property type="component" value="Unassembled WGS sequence"/>
</dbReference>
<accession>H1PYN0</accession>
<dbReference type="AlphaFoldDB" id="H1PYN0"/>
<organism evidence="1 2">
    <name type="scientific">Fusobacterium ulcerans 12-1B</name>
    <dbReference type="NCBI Taxonomy" id="457404"/>
    <lineage>
        <taxon>Bacteria</taxon>
        <taxon>Fusobacteriati</taxon>
        <taxon>Fusobacteriota</taxon>
        <taxon>Fusobacteriia</taxon>
        <taxon>Fusobacteriales</taxon>
        <taxon>Fusobacteriaceae</taxon>
        <taxon>Fusobacterium</taxon>
    </lineage>
</organism>
<dbReference type="HOGENOM" id="CLU_2934864_0_0_0"/>
<protein>
    <recommendedName>
        <fullName evidence="3">Antitoxin VbhA domain-containing protein</fullName>
    </recommendedName>
</protein>
<keyword evidence="2" id="KW-1185">Reference proteome</keyword>
<dbReference type="BioCyc" id="FSP457404-HMP:GTSQ-3578-MONOMER"/>
<name>H1PYN0_9FUSO</name>
<proteinExistence type="predicted"/>
<dbReference type="RefSeq" id="WP_008699486.1">
    <property type="nucleotide sequence ID" value="NZ_KE161012.1"/>
</dbReference>
<comment type="caution">
    <text evidence="1">The sequence shown here is derived from an EMBL/GenBank/DDBJ whole genome shotgun (WGS) entry which is preliminary data.</text>
</comment>
<evidence type="ECO:0000313" key="2">
    <source>
        <dbReference type="Proteomes" id="UP000003233"/>
    </source>
</evidence>
<reference evidence="1 2" key="1">
    <citation type="submission" date="2012-07" db="EMBL/GenBank/DDBJ databases">
        <title>The Genome Sequence of Fusobacterium ulcerans 12_1B.</title>
        <authorList>
            <consortium name="The Broad Institute Genome Sequencing Platform"/>
            <person name="Earl A."/>
            <person name="Ward D."/>
            <person name="Feldgarden M."/>
            <person name="Gevers D."/>
            <person name="Strauss J."/>
            <person name="Ambrose C.E."/>
            <person name="Allen-Vercoe E."/>
            <person name="Walker B."/>
            <person name="Young S.K."/>
            <person name="Zeng Q."/>
            <person name="Gargeya S."/>
            <person name="Fitzgerald M."/>
            <person name="Haas B."/>
            <person name="Abouelleil A."/>
            <person name="Alvarado L."/>
            <person name="Arachchi H.M."/>
            <person name="Berlin A.M."/>
            <person name="Chapman S.B."/>
            <person name="Goldberg J."/>
            <person name="Griggs A."/>
            <person name="Gujja S."/>
            <person name="Hansen M."/>
            <person name="Howarth C."/>
            <person name="Imamovic A."/>
            <person name="Larimer J."/>
            <person name="McCowen C."/>
            <person name="Montmayeur A."/>
            <person name="Murphy C."/>
            <person name="Neiman D."/>
            <person name="Pearson M."/>
            <person name="Priest M."/>
            <person name="Roberts A."/>
            <person name="Saif S."/>
            <person name="Shea T."/>
            <person name="Sisk P."/>
            <person name="Sykes S."/>
            <person name="Wortman J."/>
            <person name="Nusbaum C."/>
            <person name="Birren B."/>
        </authorList>
    </citation>
    <scope>NUCLEOTIDE SEQUENCE [LARGE SCALE GENOMIC DNA]</scope>
    <source>
        <strain evidence="1 2">12_1B</strain>
    </source>
</reference>
<dbReference type="PATRIC" id="fig|457404.5.peg.3502"/>
<evidence type="ECO:0008006" key="3">
    <source>
        <dbReference type="Google" id="ProtNLM"/>
    </source>
</evidence>
<gene>
    <name evidence="1" type="ORF">HMPREF0402_03523</name>
</gene>
<evidence type="ECO:0000313" key="1">
    <source>
        <dbReference type="EMBL" id="EHO77219.1"/>
    </source>
</evidence>
<sequence>MTEIEKKIEMKKREEEVKLASILARVDGSGEVDDITKEWFDKYINLEISYEELGEKIFKS</sequence>